<sequence length="116" mass="14101">MPSGEWYINGAYVPTHLVARRDPDYVPFQSLHGDWGYPQGTNYPQYDMWPPEDYASPWAQQWPGDSWTFWNGEMYPMDRHQWFWRFDTDGSWIPGRVGNPTGYFRPELRRWQHDRR</sequence>
<protein>
    <submittedName>
        <fullName evidence="1">Uncharacterized protein</fullName>
    </submittedName>
</protein>
<gene>
    <name evidence="1" type="ORF">RHO25_007889</name>
</gene>
<reference evidence="1 2" key="1">
    <citation type="submission" date="2023-09" db="EMBL/GenBank/DDBJ databases">
        <title>Complete-Gapless Cercospora beticola genome.</title>
        <authorList>
            <person name="Wyatt N.A."/>
            <person name="Spanner R.E."/>
            <person name="Bolton M.D."/>
        </authorList>
    </citation>
    <scope>NUCLEOTIDE SEQUENCE [LARGE SCALE GENOMIC DNA]</scope>
    <source>
        <strain evidence="1">Cb09-40</strain>
    </source>
</reference>
<keyword evidence="2" id="KW-1185">Reference proteome</keyword>
<dbReference type="EMBL" id="CP134188">
    <property type="protein sequence ID" value="WPB03252.1"/>
    <property type="molecule type" value="Genomic_DNA"/>
</dbReference>
<evidence type="ECO:0000313" key="1">
    <source>
        <dbReference type="EMBL" id="WPB03252.1"/>
    </source>
</evidence>
<evidence type="ECO:0000313" key="2">
    <source>
        <dbReference type="Proteomes" id="UP001302367"/>
    </source>
</evidence>
<name>A0ABZ0NUG5_CERBT</name>
<dbReference type="Proteomes" id="UP001302367">
    <property type="component" value="Chromosome 5"/>
</dbReference>
<organism evidence="1 2">
    <name type="scientific">Cercospora beticola</name>
    <name type="common">Sugarbeet leaf spot fungus</name>
    <dbReference type="NCBI Taxonomy" id="122368"/>
    <lineage>
        <taxon>Eukaryota</taxon>
        <taxon>Fungi</taxon>
        <taxon>Dikarya</taxon>
        <taxon>Ascomycota</taxon>
        <taxon>Pezizomycotina</taxon>
        <taxon>Dothideomycetes</taxon>
        <taxon>Dothideomycetidae</taxon>
        <taxon>Mycosphaerellales</taxon>
        <taxon>Mycosphaerellaceae</taxon>
        <taxon>Cercospora</taxon>
    </lineage>
</organism>
<dbReference type="GeneID" id="90644417"/>
<dbReference type="RefSeq" id="XP_065459067.1">
    <property type="nucleotide sequence ID" value="XM_065602995.1"/>
</dbReference>
<proteinExistence type="predicted"/>
<accession>A0ABZ0NUG5</accession>